<evidence type="ECO:0000256" key="1">
    <source>
        <dbReference type="SAM" id="Phobius"/>
    </source>
</evidence>
<dbReference type="PANTHER" id="PTHR46484">
    <property type="entry name" value="SI:CH211-171H4.5-RELATED"/>
    <property type="match status" value="1"/>
</dbReference>
<dbReference type="InterPro" id="IPR007110">
    <property type="entry name" value="Ig-like_dom"/>
</dbReference>
<reference evidence="5" key="1">
    <citation type="submission" date="2025-08" db="UniProtKB">
        <authorList>
            <consortium name="RefSeq"/>
        </authorList>
    </citation>
    <scope>IDENTIFICATION</scope>
    <source>
        <strain evidence="5">J_2021</strain>
        <tissue evidence="5">Erythrocytes</tissue>
    </source>
</reference>
<dbReference type="Gene3D" id="2.60.40.10">
    <property type="entry name" value="Immunoglobulins"/>
    <property type="match status" value="3"/>
</dbReference>
<dbReference type="AlphaFoldDB" id="A0A8J1LDL2"/>
<feature type="signal peptide" evidence="2">
    <location>
        <begin position="1"/>
        <end position="21"/>
    </location>
</feature>
<accession>A0A8J1LDL2</accession>
<organism evidence="4 5">
    <name type="scientific">Xenopus laevis</name>
    <name type="common">African clawed frog</name>
    <dbReference type="NCBI Taxonomy" id="8355"/>
    <lineage>
        <taxon>Eukaryota</taxon>
        <taxon>Metazoa</taxon>
        <taxon>Chordata</taxon>
        <taxon>Craniata</taxon>
        <taxon>Vertebrata</taxon>
        <taxon>Euteleostomi</taxon>
        <taxon>Amphibia</taxon>
        <taxon>Batrachia</taxon>
        <taxon>Anura</taxon>
        <taxon>Pipoidea</taxon>
        <taxon>Pipidae</taxon>
        <taxon>Xenopodinae</taxon>
        <taxon>Xenopus</taxon>
        <taxon>Xenopus</taxon>
    </lineage>
</organism>
<dbReference type="OrthoDB" id="9908671at2759"/>
<feature type="chain" id="PRO_5035188069" evidence="2">
    <location>
        <begin position="22"/>
        <end position="651"/>
    </location>
</feature>
<dbReference type="Proteomes" id="UP000186698">
    <property type="component" value="Chromosome 7S"/>
</dbReference>
<feature type="transmembrane region" description="Helical" evidence="1">
    <location>
        <begin position="428"/>
        <end position="449"/>
    </location>
</feature>
<dbReference type="KEGG" id="xla:121396596"/>
<keyword evidence="4" id="KW-1185">Reference proteome</keyword>
<protein>
    <submittedName>
        <fullName evidence="5">B-cell receptor CD22-like</fullName>
    </submittedName>
</protein>
<evidence type="ECO:0000259" key="3">
    <source>
        <dbReference type="PROSITE" id="PS50835"/>
    </source>
</evidence>
<keyword evidence="1" id="KW-1133">Transmembrane helix</keyword>
<feature type="domain" description="Ig-like" evidence="3">
    <location>
        <begin position="140"/>
        <end position="231"/>
    </location>
</feature>
<name>A0A8J1LDL2_XENLA</name>
<proteinExistence type="predicted"/>
<dbReference type="GeneID" id="121396596"/>
<evidence type="ECO:0000313" key="4">
    <source>
        <dbReference type="Proteomes" id="UP000186698"/>
    </source>
</evidence>
<gene>
    <name evidence="5" type="primary">LOC121396596</name>
</gene>
<dbReference type="InterPro" id="IPR013106">
    <property type="entry name" value="Ig_V-set"/>
</dbReference>
<dbReference type="SMART" id="SM00409">
    <property type="entry name" value="IG"/>
    <property type="match status" value="3"/>
</dbReference>
<evidence type="ECO:0000313" key="5">
    <source>
        <dbReference type="RefSeq" id="XP_041427627.1"/>
    </source>
</evidence>
<evidence type="ECO:0000256" key="2">
    <source>
        <dbReference type="SAM" id="SignalP"/>
    </source>
</evidence>
<keyword evidence="2" id="KW-0732">Signal</keyword>
<dbReference type="SUPFAM" id="SSF48726">
    <property type="entry name" value="Immunoglobulin"/>
    <property type="match status" value="3"/>
</dbReference>
<dbReference type="InterPro" id="IPR003599">
    <property type="entry name" value="Ig_sub"/>
</dbReference>
<feature type="domain" description="Ig-like" evidence="3">
    <location>
        <begin position="240"/>
        <end position="319"/>
    </location>
</feature>
<keyword evidence="1" id="KW-0472">Membrane</keyword>
<dbReference type="RefSeq" id="XP_041427627.1">
    <property type="nucleotide sequence ID" value="XM_041571693.1"/>
</dbReference>
<dbReference type="Pfam" id="PF07686">
    <property type="entry name" value="V-set"/>
    <property type="match status" value="1"/>
</dbReference>
<keyword evidence="1" id="KW-0812">Transmembrane</keyword>
<dbReference type="PANTHER" id="PTHR46484:SF6">
    <property type="entry name" value="MYELIN-ASSOCIATED GLYCOPROTEIN-LIKE"/>
    <property type="match status" value="1"/>
</dbReference>
<dbReference type="PROSITE" id="PS50835">
    <property type="entry name" value="IG_LIKE"/>
    <property type="match status" value="2"/>
</dbReference>
<dbReference type="InterPro" id="IPR013783">
    <property type="entry name" value="Ig-like_fold"/>
</dbReference>
<sequence length="651" mass="74507">MALNVMNVFLFLQGAFTISESTDWKITIPRNLSTVIGACVEIPCKFSHPRLPNPLADIKLTWLQVKEDRVPREKIIFHMTNLRYNKRTSLIGNLDLKECSIGIKDLTKEDTASYKLKVEIEGYKNYTYASAFNLQVKDEPLIPYLEKSSSTIRAGDDVTFTCRINHTCPLRPPSWKWNINFGNIQNVQLALKEGMWQIVSTITFTANRKYQGQYITCMTSLKGGHKSKTVEAQLKIMYPPENTTVIVNDGPIREGQNLSLTCYSQSYPRVDHYAWYGKTQSGSALILPEKSSTLHIWSIKRNLTSFYCSARNSEGMQISLVRHLNVLYKPEIDPESKCIMNLDNMECCCRAQSNPPASIEWRLSDSRINQSRGGFVVHTTSSDHVTESTFKVAAPILSNIFCFSANEEGNAEIHLHPMSKEHSDLYKYMMAGFIGITVFGLVITGTVIASRYCRVNKGISDKDLKPVCKVQESKCVTDPESSSKPQFFKDYPQDRAKSKGFDPDCVQTIRKPEIFRTDVEQDCSLLERFYKDYPLNRSKEEEPYIDMTQKNRDQEEFYRDFPLHSSKPEELYTDIPQRIIEREVLYTNTAYRPGLPQSWTSQSNQAGSCHFVDTVIKNEPITEGPMMPIYDTVNPESQEPIIYQNMAEFIR</sequence>
<dbReference type="InterPro" id="IPR036179">
    <property type="entry name" value="Ig-like_dom_sf"/>
</dbReference>